<dbReference type="GO" id="GO:0004190">
    <property type="term" value="F:aspartic-type endopeptidase activity"/>
    <property type="evidence" value="ECO:0007669"/>
    <property type="project" value="InterPro"/>
</dbReference>
<dbReference type="WBParaSite" id="HPBE_0001159801-mRNA-1">
    <property type="protein sequence ID" value="HPBE_0001159801-mRNA-1"/>
    <property type="gene ID" value="HPBE_0001159801"/>
</dbReference>
<reference evidence="4" key="2">
    <citation type="submission" date="2019-09" db="UniProtKB">
        <authorList>
            <consortium name="WormBaseParasite"/>
        </authorList>
    </citation>
    <scope>IDENTIFICATION</scope>
</reference>
<dbReference type="InterPro" id="IPR001969">
    <property type="entry name" value="Aspartic_peptidase_AS"/>
</dbReference>
<evidence type="ECO:0000256" key="1">
    <source>
        <dbReference type="SAM" id="MobiDB-lite"/>
    </source>
</evidence>
<dbReference type="OrthoDB" id="5865526at2759"/>
<proteinExistence type="predicted"/>
<reference evidence="2 3" key="1">
    <citation type="submission" date="2018-11" db="EMBL/GenBank/DDBJ databases">
        <authorList>
            <consortium name="Pathogen Informatics"/>
        </authorList>
    </citation>
    <scope>NUCLEOTIDE SEQUENCE [LARGE SCALE GENOMIC DNA]</scope>
</reference>
<feature type="compositionally biased region" description="Basic and acidic residues" evidence="1">
    <location>
        <begin position="51"/>
        <end position="71"/>
    </location>
</feature>
<organism evidence="3 4">
    <name type="scientific">Heligmosomoides polygyrus</name>
    <name type="common">Parasitic roundworm</name>
    <dbReference type="NCBI Taxonomy" id="6339"/>
    <lineage>
        <taxon>Eukaryota</taxon>
        <taxon>Metazoa</taxon>
        <taxon>Ecdysozoa</taxon>
        <taxon>Nematoda</taxon>
        <taxon>Chromadorea</taxon>
        <taxon>Rhabditida</taxon>
        <taxon>Rhabditina</taxon>
        <taxon>Rhabditomorpha</taxon>
        <taxon>Strongyloidea</taxon>
        <taxon>Heligmosomidae</taxon>
        <taxon>Heligmosomoides</taxon>
    </lineage>
</organism>
<dbReference type="GO" id="GO:0006508">
    <property type="term" value="P:proteolysis"/>
    <property type="evidence" value="ECO:0007669"/>
    <property type="project" value="InterPro"/>
</dbReference>
<dbReference type="EMBL" id="UZAH01027162">
    <property type="protein sequence ID" value="VDO89173.1"/>
    <property type="molecule type" value="Genomic_DNA"/>
</dbReference>
<dbReference type="Proteomes" id="UP000050761">
    <property type="component" value="Unassembled WGS sequence"/>
</dbReference>
<gene>
    <name evidence="2" type="ORF">HPBE_LOCUS11595</name>
</gene>
<accession>A0A3P8ADL2</accession>
<evidence type="ECO:0000313" key="2">
    <source>
        <dbReference type="EMBL" id="VDO89173.1"/>
    </source>
</evidence>
<feature type="region of interest" description="Disordered" evidence="1">
    <location>
        <begin position="38"/>
        <end position="72"/>
    </location>
</feature>
<evidence type="ECO:0000313" key="3">
    <source>
        <dbReference type="Proteomes" id="UP000050761"/>
    </source>
</evidence>
<evidence type="ECO:0000313" key="4">
    <source>
        <dbReference type="WBParaSite" id="HPBE_0001159801-mRNA-1"/>
    </source>
</evidence>
<sequence>MEELESENQPYEELKQTALRIERRNWTLRNRAVVPRHSCEADGEGTGLKAQELEAEQRGTTGSREESRREVQAGCRTIGRSGTEQLESEGNVACPVVGRKYATIIEVFGRKWTGLLDTGSEVSIIPAEVLLKAKEDGHDIDREVVEHRIDRSVRICDASGGVMKFIALVEVGVREEPSTREVMANGTNVLPALGYVLRKQDPAVEDVVNAQGENVREIGYPRKGARKPHVNLACVARRTYAAPGSVNWVRLQGVNKMRSACLPRPMHLCCGTVEAPIVNRSQEPVVLRVGEPVGMWEEKEENGAK</sequence>
<name>A0A183FTZ1_HELPZ</name>
<dbReference type="AlphaFoldDB" id="A0A183FTZ1"/>
<dbReference type="PROSITE" id="PS00141">
    <property type="entry name" value="ASP_PROTEASE"/>
    <property type="match status" value="1"/>
</dbReference>
<keyword evidence="3" id="KW-1185">Reference proteome</keyword>
<accession>A0A183FTZ1</accession>
<protein>
    <submittedName>
        <fullName evidence="4">Peptidase A2 domain-containing protein</fullName>
    </submittedName>
</protein>